<dbReference type="FunFam" id="3.40.50.2300:FF:000001">
    <property type="entry name" value="DNA-binding response regulator PhoB"/>
    <property type="match status" value="1"/>
</dbReference>
<dbReference type="AlphaFoldDB" id="A0A6M0H7Z1"/>
<dbReference type="Gene3D" id="6.10.250.690">
    <property type="match status" value="1"/>
</dbReference>
<comment type="caution">
    <text evidence="12">The sequence shown here is derived from an EMBL/GenBank/DDBJ whole genome shotgun (WGS) entry which is preliminary data.</text>
</comment>
<dbReference type="SMART" id="SM00448">
    <property type="entry name" value="REC"/>
    <property type="match status" value="1"/>
</dbReference>
<dbReference type="GO" id="GO:0000976">
    <property type="term" value="F:transcription cis-regulatory region binding"/>
    <property type="evidence" value="ECO:0007669"/>
    <property type="project" value="TreeGrafter"/>
</dbReference>
<keyword evidence="13" id="KW-1185">Reference proteome</keyword>
<evidence type="ECO:0000256" key="6">
    <source>
        <dbReference type="ARBA" id="ARBA00023163"/>
    </source>
</evidence>
<dbReference type="InterPro" id="IPR001789">
    <property type="entry name" value="Sig_transdc_resp-reg_receiver"/>
</dbReference>
<dbReference type="GO" id="GO:0005829">
    <property type="term" value="C:cytosol"/>
    <property type="evidence" value="ECO:0007669"/>
    <property type="project" value="TreeGrafter"/>
</dbReference>
<evidence type="ECO:0000256" key="5">
    <source>
        <dbReference type="ARBA" id="ARBA00023125"/>
    </source>
</evidence>
<feature type="domain" description="Response regulatory" evidence="10">
    <location>
        <begin position="5"/>
        <end position="118"/>
    </location>
</feature>
<keyword evidence="6" id="KW-0804">Transcription</keyword>
<organism evidence="12 13">
    <name type="scientific">Clostridium senegalense</name>
    <dbReference type="NCBI Taxonomy" id="1465809"/>
    <lineage>
        <taxon>Bacteria</taxon>
        <taxon>Bacillati</taxon>
        <taxon>Bacillota</taxon>
        <taxon>Clostridia</taxon>
        <taxon>Eubacteriales</taxon>
        <taxon>Clostridiaceae</taxon>
        <taxon>Clostridium</taxon>
    </lineage>
</organism>
<evidence type="ECO:0000313" key="12">
    <source>
        <dbReference type="EMBL" id="NEU06498.1"/>
    </source>
</evidence>
<evidence type="ECO:0000256" key="3">
    <source>
        <dbReference type="ARBA" id="ARBA00023012"/>
    </source>
</evidence>
<dbReference type="PROSITE" id="PS51755">
    <property type="entry name" value="OMPR_PHOB"/>
    <property type="match status" value="1"/>
</dbReference>
<sequence>MSSEKILIVDDDKEILDLIGFYLNNEGYDILKASNGIEATKFIENNPIQLIILDIMMPGIDGIEVCRRVRMKKNIPIIIVSAKSSEIDKVIGLSSGADDYMIKPFSMIELVARVKAQLRRYIYLNSNETENVKKDLIKINGLQISKENFTVKVYGREVSLTKTEYEIVLLMAENPNRVFPLEEIFERVWKEKYFHGNNTVMVHIARIREKIEENPREPKIVKTVWGVGYKIED</sequence>
<dbReference type="InterPro" id="IPR001867">
    <property type="entry name" value="OmpR/PhoB-type_DNA-bd"/>
</dbReference>
<dbReference type="SUPFAM" id="SSF52172">
    <property type="entry name" value="CheY-like"/>
    <property type="match status" value="1"/>
</dbReference>
<dbReference type="PROSITE" id="PS50110">
    <property type="entry name" value="RESPONSE_REGULATORY"/>
    <property type="match status" value="1"/>
</dbReference>
<keyword evidence="2 8" id="KW-0597">Phosphoprotein</keyword>
<dbReference type="GO" id="GO:0032993">
    <property type="term" value="C:protein-DNA complex"/>
    <property type="evidence" value="ECO:0007669"/>
    <property type="project" value="TreeGrafter"/>
</dbReference>
<dbReference type="SMART" id="SM00862">
    <property type="entry name" value="Trans_reg_C"/>
    <property type="match status" value="1"/>
</dbReference>
<evidence type="ECO:0000256" key="8">
    <source>
        <dbReference type="PROSITE-ProRule" id="PRU00169"/>
    </source>
</evidence>
<evidence type="ECO:0000259" key="10">
    <source>
        <dbReference type="PROSITE" id="PS50110"/>
    </source>
</evidence>
<evidence type="ECO:0000313" key="13">
    <source>
        <dbReference type="Proteomes" id="UP000481872"/>
    </source>
</evidence>
<evidence type="ECO:0000256" key="1">
    <source>
        <dbReference type="ARBA" id="ARBA00018672"/>
    </source>
</evidence>
<reference evidence="12 13" key="1">
    <citation type="submission" date="2020-02" db="EMBL/GenBank/DDBJ databases">
        <title>Genome assembly of a novel Clostridium senegalense strain.</title>
        <authorList>
            <person name="Gupta T.B."/>
            <person name="Jauregui R."/>
            <person name="Maclean P."/>
            <person name="Nawarathana A."/>
            <person name="Brightwell G."/>
        </authorList>
    </citation>
    <scope>NUCLEOTIDE SEQUENCE [LARGE SCALE GENOMIC DNA]</scope>
    <source>
        <strain evidence="12 13">AGRFS4</strain>
    </source>
</reference>
<dbReference type="PANTHER" id="PTHR48111:SF2">
    <property type="entry name" value="RESPONSE REGULATOR SAER"/>
    <property type="match status" value="1"/>
</dbReference>
<evidence type="ECO:0000256" key="2">
    <source>
        <dbReference type="ARBA" id="ARBA00022553"/>
    </source>
</evidence>
<gene>
    <name evidence="12" type="ORF">G3M99_16955</name>
</gene>
<evidence type="ECO:0000259" key="11">
    <source>
        <dbReference type="PROSITE" id="PS51755"/>
    </source>
</evidence>
<dbReference type="Pfam" id="PF00072">
    <property type="entry name" value="Response_reg"/>
    <property type="match status" value="1"/>
</dbReference>
<evidence type="ECO:0000256" key="4">
    <source>
        <dbReference type="ARBA" id="ARBA00023015"/>
    </source>
</evidence>
<feature type="DNA-binding region" description="OmpR/PhoB-type" evidence="9">
    <location>
        <begin position="134"/>
        <end position="233"/>
    </location>
</feature>
<feature type="domain" description="OmpR/PhoB-type" evidence="11">
    <location>
        <begin position="134"/>
        <end position="233"/>
    </location>
</feature>
<dbReference type="Proteomes" id="UP000481872">
    <property type="component" value="Unassembled WGS sequence"/>
</dbReference>
<keyword evidence="4" id="KW-0805">Transcription regulation</keyword>
<dbReference type="GO" id="GO:0006355">
    <property type="term" value="P:regulation of DNA-templated transcription"/>
    <property type="evidence" value="ECO:0007669"/>
    <property type="project" value="InterPro"/>
</dbReference>
<keyword evidence="5 9" id="KW-0238">DNA-binding</keyword>
<dbReference type="SUPFAM" id="SSF46894">
    <property type="entry name" value="C-terminal effector domain of the bipartite response regulators"/>
    <property type="match status" value="1"/>
</dbReference>
<dbReference type="RefSeq" id="WP_199870883.1">
    <property type="nucleotide sequence ID" value="NZ_JAAGPU010000047.1"/>
</dbReference>
<protein>
    <recommendedName>
        <fullName evidence="1">Stage 0 sporulation protein A homolog</fullName>
    </recommendedName>
</protein>
<dbReference type="InterPro" id="IPR036388">
    <property type="entry name" value="WH-like_DNA-bd_sf"/>
</dbReference>
<feature type="modified residue" description="4-aspartylphosphate" evidence="8">
    <location>
        <position position="54"/>
    </location>
</feature>
<dbReference type="PANTHER" id="PTHR48111">
    <property type="entry name" value="REGULATOR OF RPOS"/>
    <property type="match status" value="1"/>
</dbReference>
<proteinExistence type="predicted"/>
<dbReference type="CDD" id="cd00383">
    <property type="entry name" value="trans_reg_C"/>
    <property type="match status" value="1"/>
</dbReference>
<dbReference type="InterPro" id="IPR011006">
    <property type="entry name" value="CheY-like_superfamily"/>
</dbReference>
<dbReference type="Gene3D" id="1.10.10.10">
    <property type="entry name" value="Winged helix-like DNA-binding domain superfamily/Winged helix DNA-binding domain"/>
    <property type="match status" value="1"/>
</dbReference>
<name>A0A6M0H7Z1_9CLOT</name>
<evidence type="ECO:0000256" key="7">
    <source>
        <dbReference type="ARBA" id="ARBA00024867"/>
    </source>
</evidence>
<dbReference type="GO" id="GO:0000156">
    <property type="term" value="F:phosphorelay response regulator activity"/>
    <property type="evidence" value="ECO:0007669"/>
    <property type="project" value="TreeGrafter"/>
</dbReference>
<evidence type="ECO:0000256" key="9">
    <source>
        <dbReference type="PROSITE-ProRule" id="PRU01091"/>
    </source>
</evidence>
<dbReference type="Gene3D" id="3.40.50.2300">
    <property type="match status" value="1"/>
</dbReference>
<dbReference type="FunFam" id="1.10.10.10:FF:000018">
    <property type="entry name" value="DNA-binding response regulator ResD"/>
    <property type="match status" value="1"/>
</dbReference>
<accession>A0A6M0H7Z1</accession>
<keyword evidence="3" id="KW-0902">Two-component regulatory system</keyword>
<dbReference type="InterPro" id="IPR039420">
    <property type="entry name" value="WalR-like"/>
</dbReference>
<comment type="function">
    <text evidence="7">May play the central regulatory role in sporulation. It may be an element of the effector pathway responsible for the activation of sporulation genes in response to nutritional stress. Spo0A may act in concert with spo0H (a sigma factor) to control the expression of some genes that are critical to the sporulation process.</text>
</comment>
<dbReference type="EMBL" id="JAAGPU010000047">
    <property type="protein sequence ID" value="NEU06498.1"/>
    <property type="molecule type" value="Genomic_DNA"/>
</dbReference>
<dbReference type="Pfam" id="PF00486">
    <property type="entry name" value="Trans_reg_C"/>
    <property type="match status" value="1"/>
</dbReference>
<dbReference type="InterPro" id="IPR016032">
    <property type="entry name" value="Sig_transdc_resp-reg_C-effctor"/>
</dbReference>